<dbReference type="Proteomes" id="UP000634043">
    <property type="component" value="Unassembled WGS sequence"/>
</dbReference>
<proteinExistence type="predicted"/>
<protein>
    <recommendedName>
        <fullName evidence="1">Arm DNA-binding domain-containing protein</fullName>
    </recommendedName>
</protein>
<evidence type="ECO:0000313" key="2">
    <source>
        <dbReference type="EMBL" id="GGG24205.1"/>
    </source>
</evidence>
<dbReference type="EMBL" id="BMFP01000006">
    <property type="protein sequence ID" value="GGG24205.1"/>
    <property type="molecule type" value="Genomic_DNA"/>
</dbReference>
<name>A0ABQ1WDE5_9BACT</name>
<organism evidence="2 3">
    <name type="scientific">Pontibacter amylolyticus</name>
    <dbReference type="NCBI Taxonomy" id="1424080"/>
    <lineage>
        <taxon>Bacteria</taxon>
        <taxon>Pseudomonadati</taxon>
        <taxon>Bacteroidota</taxon>
        <taxon>Cytophagia</taxon>
        <taxon>Cytophagales</taxon>
        <taxon>Hymenobacteraceae</taxon>
        <taxon>Pontibacter</taxon>
    </lineage>
</organism>
<sequence length="88" mass="9613">MDTKISILFYGGKDKTTKDNLLLFYLRVTLQGQRLELSTHRYVSPERWSVEAGKVKCSSADASSLCPWAASASLPHGAPLPCKAQTNG</sequence>
<comment type="caution">
    <text evidence="2">The sequence shown here is derived from an EMBL/GenBank/DDBJ whole genome shotgun (WGS) entry which is preliminary data.</text>
</comment>
<evidence type="ECO:0000313" key="3">
    <source>
        <dbReference type="Proteomes" id="UP000634043"/>
    </source>
</evidence>
<dbReference type="InterPro" id="IPR035386">
    <property type="entry name" value="Arm-DNA-bind_5"/>
</dbReference>
<dbReference type="RefSeq" id="WP_188502357.1">
    <property type="nucleotide sequence ID" value="NZ_BMFP01000006.1"/>
</dbReference>
<feature type="domain" description="Arm DNA-binding" evidence="1">
    <location>
        <begin position="12"/>
        <end position="64"/>
    </location>
</feature>
<gene>
    <name evidence="2" type="ORF">GCM10011323_30040</name>
</gene>
<accession>A0ABQ1WDE5</accession>
<dbReference type="Pfam" id="PF17293">
    <property type="entry name" value="Arm-DNA-bind_5"/>
    <property type="match status" value="1"/>
</dbReference>
<reference evidence="3" key="1">
    <citation type="journal article" date="2019" name="Int. J. Syst. Evol. Microbiol.">
        <title>The Global Catalogue of Microorganisms (GCM) 10K type strain sequencing project: providing services to taxonomists for standard genome sequencing and annotation.</title>
        <authorList>
            <consortium name="The Broad Institute Genomics Platform"/>
            <consortium name="The Broad Institute Genome Sequencing Center for Infectious Disease"/>
            <person name="Wu L."/>
            <person name="Ma J."/>
        </authorList>
    </citation>
    <scope>NUCLEOTIDE SEQUENCE [LARGE SCALE GENOMIC DNA]</scope>
    <source>
        <strain evidence="3">CGMCC 1.12749</strain>
    </source>
</reference>
<evidence type="ECO:0000259" key="1">
    <source>
        <dbReference type="Pfam" id="PF17293"/>
    </source>
</evidence>
<keyword evidence="3" id="KW-1185">Reference proteome</keyword>